<comment type="subcellular location">
    <subcellularLocation>
        <location evidence="1">Cell membrane</location>
        <topology evidence="1">Multi-pass membrane protein</topology>
    </subcellularLocation>
</comment>
<dbReference type="Proteomes" id="UP000316425">
    <property type="component" value="Unassembled WGS sequence"/>
</dbReference>
<evidence type="ECO:0000256" key="2">
    <source>
        <dbReference type="ARBA" id="ARBA00007362"/>
    </source>
</evidence>
<feature type="transmembrane region" description="Helical" evidence="7">
    <location>
        <begin position="7"/>
        <end position="28"/>
    </location>
</feature>
<evidence type="ECO:0000256" key="6">
    <source>
        <dbReference type="ARBA" id="ARBA00023136"/>
    </source>
</evidence>
<keyword evidence="5 7" id="KW-1133">Transmembrane helix</keyword>
<evidence type="ECO:0000259" key="8">
    <source>
        <dbReference type="Pfam" id="PF00892"/>
    </source>
</evidence>
<dbReference type="PANTHER" id="PTHR32322">
    <property type="entry name" value="INNER MEMBRANE TRANSPORTER"/>
    <property type="match status" value="1"/>
</dbReference>
<evidence type="ECO:0000256" key="5">
    <source>
        <dbReference type="ARBA" id="ARBA00022989"/>
    </source>
</evidence>
<sequence length="304" mass="32712">MGKVKIYLIIFLVVAAWGFNVTATKILVTNFTPVTMTAARIFVAGVFVFIFLALMKRIRRLTKREWRTVIIASLFSVVGHQYFLSVGLTETTASNGGMILGTVPLMTAIMAVIFLGDRLTLVRVVGFLLGLIGVSFIVIVGNEGLSEVSIGDIHVFLSVLAQAISFIIIAKASPTLDPRLLTGYMLIIGSIGLFGIGLFLEPNGLDSLLGQSNIGIWAIFLASAVIATALGHMFYNDSIGKVGPAATAIFLNLNPFFALISAVLFLDEVIGIAQVLGFILILAGVFLGSGAYEEIRRKRRLKQV</sequence>
<dbReference type="AlphaFoldDB" id="A0A556PN69"/>
<gene>
    <name evidence="9" type="ORF">FPQ13_05735</name>
</gene>
<dbReference type="InterPro" id="IPR050638">
    <property type="entry name" value="AA-Vitamin_Transporters"/>
</dbReference>
<feature type="domain" description="EamA" evidence="8">
    <location>
        <begin position="150"/>
        <end position="287"/>
    </location>
</feature>
<dbReference type="GO" id="GO:0005886">
    <property type="term" value="C:plasma membrane"/>
    <property type="evidence" value="ECO:0007669"/>
    <property type="project" value="UniProtKB-SubCell"/>
</dbReference>
<comment type="similarity">
    <text evidence="2">Belongs to the EamA transporter family.</text>
</comment>
<feature type="transmembrane region" description="Helical" evidence="7">
    <location>
        <begin position="182"/>
        <end position="202"/>
    </location>
</feature>
<proteinExistence type="inferred from homology"/>
<feature type="domain" description="EamA" evidence="8">
    <location>
        <begin position="6"/>
        <end position="138"/>
    </location>
</feature>
<keyword evidence="10" id="KW-1185">Reference proteome</keyword>
<evidence type="ECO:0000256" key="4">
    <source>
        <dbReference type="ARBA" id="ARBA00022692"/>
    </source>
</evidence>
<dbReference type="EMBL" id="VMHE01000007">
    <property type="protein sequence ID" value="TSJ65808.1"/>
    <property type="molecule type" value="Genomic_DNA"/>
</dbReference>
<dbReference type="PANTHER" id="PTHR32322:SF18">
    <property type="entry name" value="S-ADENOSYLMETHIONINE_S-ADENOSYLHOMOCYSTEINE TRANSPORTER"/>
    <property type="match status" value="1"/>
</dbReference>
<evidence type="ECO:0000313" key="9">
    <source>
        <dbReference type="EMBL" id="TSJ65808.1"/>
    </source>
</evidence>
<feature type="transmembrane region" description="Helical" evidence="7">
    <location>
        <begin position="122"/>
        <end position="141"/>
    </location>
</feature>
<feature type="transmembrane region" description="Helical" evidence="7">
    <location>
        <begin position="214"/>
        <end position="235"/>
    </location>
</feature>
<evidence type="ECO:0000313" key="10">
    <source>
        <dbReference type="Proteomes" id="UP000316425"/>
    </source>
</evidence>
<keyword evidence="3" id="KW-1003">Cell membrane</keyword>
<feature type="transmembrane region" description="Helical" evidence="7">
    <location>
        <begin position="272"/>
        <end position="292"/>
    </location>
</feature>
<keyword evidence="6 7" id="KW-0472">Membrane</keyword>
<dbReference type="OrthoDB" id="4529062at2"/>
<accession>A0A556PN69</accession>
<evidence type="ECO:0000256" key="7">
    <source>
        <dbReference type="SAM" id="Phobius"/>
    </source>
</evidence>
<name>A0A556PN69_9BACI</name>
<dbReference type="Pfam" id="PF00892">
    <property type="entry name" value="EamA"/>
    <property type="match status" value="2"/>
</dbReference>
<feature type="transmembrane region" description="Helical" evidence="7">
    <location>
        <begin position="66"/>
        <end position="84"/>
    </location>
</feature>
<protein>
    <submittedName>
        <fullName evidence="9">DMT family transporter</fullName>
    </submittedName>
</protein>
<comment type="caution">
    <text evidence="9">The sequence shown here is derived from an EMBL/GenBank/DDBJ whole genome shotgun (WGS) entry which is preliminary data.</text>
</comment>
<dbReference type="SUPFAM" id="SSF103481">
    <property type="entry name" value="Multidrug resistance efflux transporter EmrE"/>
    <property type="match status" value="2"/>
</dbReference>
<reference evidence="9 10" key="1">
    <citation type="submission" date="2019-07" db="EMBL/GenBank/DDBJ databases">
        <title>Allobacillus sp. nov. SKP isolated from shrimp paste of Euphausiacea.</title>
        <authorList>
            <person name="Kanchanasin P."/>
            <person name="Tanasupawat S."/>
            <person name="Shi W."/>
            <person name="Wu L."/>
            <person name="Ma J."/>
        </authorList>
    </citation>
    <scope>NUCLEOTIDE SEQUENCE [LARGE SCALE GENOMIC DNA]</scope>
    <source>
        <strain evidence="9 10">SKP4-8</strain>
    </source>
</reference>
<keyword evidence="4 7" id="KW-0812">Transmembrane</keyword>
<organism evidence="9 10">
    <name type="scientific">Allobacillus salarius</name>
    <dbReference type="NCBI Taxonomy" id="1955272"/>
    <lineage>
        <taxon>Bacteria</taxon>
        <taxon>Bacillati</taxon>
        <taxon>Bacillota</taxon>
        <taxon>Bacilli</taxon>
        <taxon>Bacillales</taxon>
        <taxon>Bacillaceae</taxon>
        <taxon>Allobacillus</taxon>
    </lineage>
</organism>
<evidence type="ECO:0000256" key="1">
    <source>
        <dbReference type="ARBA" id="ARBA00004651"/>
    </source>
</evidence>
<dbReference type="InterPro" id="IPR000620">
    <property type="entry name" value="EamA_dom"/>
</dbReference>
<feature type="transmembrane region" description="Helical" evidence="7">
    <location>
        <begin position="153"/>
        <end position="170"/>
    </location>
</feature>
<evidence type="ECO:0000256" key="3">
    <source>
        <dbReference type="ARBA" id="ARBA00022475"/>
    </source>
</evidence>
<dbReference type="InterPro" id="IPR037185">
    <property type="entry name" value="EmrE-like"/>
</dbReference>
<feature type="transmembrane region" description="Helical" evidence="7">
    <location>
        <begin position="247"/>
        <end position="266"/>
    </location>
</feature>
<feature type="transmembrane region" description="Helical" evidence="7">
    <location>
        <begin position="96"/>
        <end position="115"/>
    </location>
</feature>
<feature type="transmembrane region" description="Helical" evidence="7">
    <location>
        <begin position="34"/>
        <end position="54"/>
    </location>
</feature>